<dbReference type="Proteomes" id="UP000800200">
    <property type="component" value="Unassembled WGS sequence"/>
</dbReference>
<dbReference type="AlphaFoldDB" id="A0A6A6D5T7"/>
<keyword evidence="2" id="KW-1185">Reference proteome</keyword>
<proteinExistence type="predicted"/>
<name>A0A6A6D5T7_9PEZI</name>
<sequence>MWIAKAGPRQQPGQELHPLIDYLLKSKQGGIVFTTRDRKIAVKLAQQNVVDVPAMGEDAAAELLGKCLVNVDLAKSWQDTSALLLQLTYLPLAIVQAAAYINENAISLADYLSLLAEQEEEVIDLLSEEFEDDGRYRNIKNPVAITWLISFNQIQRRDRLAADYLLFMACIEPTDIPQSLLPAGASRKKEVDVIGTLTTYSFVNK</sequence>
<protein>
    <recommendedName>
        <fullName evidence="3">NB-ARC domain-containing protein</fullName>
    </recommendedName>
</protein>
<evidence type="ECO:0000313" key="1">
    <source>
        <dbReference type="EMBL" id="KAF2174727.1"/>
    </source>
</evidence>
<reference evidence="1" key="1">
    <citation type="journal article" date="2020" name="Stud. Mycol.">
        <title>101 Dothideomycetes genomes: a test case for predicting lifestyles and emergence of pathogens.</title>
        <authorList>
            <person name="Haridas S."/>
            <person name="Albert R."/>
            <person name="Binder M."/>
            <person name="Bloem J."/>
            <person name="Labutti K."/>
            <person name="Salamov A."/>
            <person name="Andreopoulos B."/>
            <person name="Baker S."/>
            <person name="Barry K."/>
            <person name="Bills G."/>
            <person name="Bluhm B."/>
            <person name="Cannon C."/>
            <person name="Castanera R."/>
            <person name="Culley D."/>
            <person name="Daum C."/>
            <person name="Ezra D."/>
            <person name="Gonzalez J."/>
            <person name="Henrissat B."/>
            <person name="Kuo A."/>
            <person name="Liang C."/>
            <person name="Lipzen A."/>
            <person name="Lutzoni F."/>
            <person name="Magnuson J."/>
            <person name="Mondo S."/>
            <person name="Nolan M."/>
            <person name="Ohm R."/>
            <person name="Pangilinan J."/>
            <person name="Park H.-J."/>
            <person name="Ramirez L."/>
            <person name="Alfaro M."/>
            <person name="Sun H."/>
            <person name="Tritt A."/>
            <person name="Yoshinaga Y."/>
            <person name="Zwiers L.-H."/>
            <person name="Turgeon B."/>
            <person name="Goodwin S."/>
            <person name="Spatafora J."/>
            <person name="Crous P."/>
            <person name="Grigoriev I."/>
        </authorList>
    </citation>
    <scope>NUCLEOTIDE SEQUENCE</scope>
    <source>
        <strain evidence="1">CBS 207.26</strain>
    </source>
</reference>
<dbReference type="PANTHER" id="PTHR46082">
    <property type="entry name" value="ATP/GTP-BINDING PROTEIN-RELATED"/>
    <property type="match status" value="1"/>
</dbReference>
<dbReference type="InterPro" id="IPR053137">
    <property type="entry name" value="NLR-like"/>
</dbReference>
<organism evidence="1 2">
    <name type="scientific">Zopfia rhizophila CBS 207.26</name>
    <dbReference type="NCBI Taxonomy" id="1314779"/>
    <lineage>
        <taxon>Eukaryota</taxon>
        <taxon>Fungi</taxon>
        <taxon>Dikarya</taxon>
        <taxon>Ascomycota</taxon>
        <taxon>Pezizomycotina</taxon>
        <taxon>Dothideomycetes</taxon>
        <taxon>Dothideomycetes incertae sedis</taxon>
        <taxon>Zopfiaceae</taxon>
        <taxon>Zopfia</taxon>
    </lineage>
</organism>
<dbReference type="PANTHER" id="PTHR46082:SF6">
    <property type="entry name" value="AAA+ ATPASE DOMAIN-CONTAINING PROTEIN-RELATED"/>
    <property type="match status" value="1"/>
</dbReference>
<dbReference type="EMBL" id="ML994782">
    <property type="protein sequence ID" value="KAF2174727.1"/>
    <property type="molecule type" value="Genomic_DNA"/>
</dbReference>
<accession>A0A6A6D5T7</accession>
<evidence type="ECO:0008006" key="3">
    <source>
        <dbReference type="Google" id="ProtNLM"/>
    </source>
</evidence>
<evidence type="ECO:0000313" key="2">
    <source>
        <dbReference type="Proteomes" id="UP000800200"/>
    </source>
</evidence>
<gene>
    <name evidence="1" type="ORF">K469DRAFT_685748</name>
</gene>
<dbReference type="OrthoDB" id="3937734at2759"/>